<sequence>MSMACRRASSSTVDEDESLALPVVAGRRVDAALPATDGDLRLLLVGACLAAVVGVGDGAKAGLGAAATVLVTIGLAGREPVTTGLGITARAGVAVAALADDAALDSTTRSLGGTGGAMAGVDEVGLLGALLPEESSPAEVDSSASL</sequence>
<dbReference type="AlphaFoldDB" id="A0A0L0SQ97"/>
<dbReference type="Proteomes" id="UP000054350">
    <property type="component" value="Unassembled WGS sequence"/>
</dbReference>
<accession>A0A0L0SQ97</accession>
<reference evidence="2" key="2">
    <citation type="submission" date="2009-11" db="EMBL/GenBank/DDBJ databases">
        <title>The Genome Sequence of Allomyces macrogynus strain ATCC 38327.</title>
        <authorList>
            <consortium name="The Broad Institute Genome Sequencing Platform"/>
            <person name="Russ C."/>
            <person name="Cuomo C."/>
            <person name="Shea T."/>
            <person name="Young S.K."/>
            <person name="Zeng Q."/>
            <person name="Koehrsen M."/>
            <person name="Haas B."/>
            <person name="Borodovsky M."/>
            <person name="Guigo R."/>
            <person name="Alvarado L."/>
            <person name="Berlin A."/>
            <person name="Borenstein D."/>
            <person name="Chen Z."/>
            <person name="Engels R."/>
            <person name="Freedman E."/>
            <person name="Gellesch M."/>
            <person name="Goldberg J."/>
            <person name="Griggs A."/>
            <person name="Gujja S."/>
            <person name="Heiman D."/>
            <person name="Hepburn T."/>
            <person name="Howarth C."/>
            <person name="Jen D."/>
            <person name="Larson L."/>
            <person name="Lewis B."/>
            <person name="Mehta T."/>
            <person name="Park D."/>
            <person name="Pearson M."/>
            <person name="Roberts A."/>
            <person name="Saif S."/>
            <person name="Shenoy N."/>
            <person name="Sisk P."/>
            <person name="Stolte C."/>
            <person name="Sykes S."/>
            <person name="Walk T."/>
            <person name="White J."/>
            <person name="Yandava C."/>
            <person name="Burger G."/>
            <person name="Gray M.W."/>
            <person name="Holland P.W.H."/>
            <person name="King N."/>
            <person name="Lang F.B.F."/>
            <person name="Roger A.J."/>
            <person name="Ruiz-Trillo I."/>
            <person name="Lander E."/>
            <person name="Nusbaum C."/>
        </authorList>
    </citation>
    <scope>NUCLEOTIDE SEQUENCE [LARGE SCALE GENOMIC DNA]</scope>
    <source>
        <strain evidence="2">ATCC 38327</strain>
    </source>
</reference>
<proteinExistence type="predicted"/>
<gene>
    <name evidence="1" type="ORF">AMAG_09905</name>
</gene>
<keyword evidence="2" id="KW-1185">Reference proteome</keyword>
<name>A0A0L0SQ97_ALLM3</name>
<protein>
    <submittedName>
        <fullName evidence="1">Uncharacterized protein</fullName>
    </submittedName>
</protein>
<organism evidence="1 2">
    <name type="scientific">Allomyces macrogynus (strain ATCC 38327)</name>
    <name type="common">Allomyces javanicus var. macrogynus</name>
    <dbReference type="NCBI Taxonomy" id="578462"/>
    <lineage>
        <taxon>Eukaryota</taxon>
        <taxon>Fungi</taxon>
        <taxon>Fungi incertae sedis</taxon>
        <taxon>Blastocladiomycota</taxon>
        <taxon>Blastocladiomycetes</taxon>
        <taxon>Blastocladiales</taxon>
        <taxon>Blastocladiaceae</taxon>
        <taxon>Allomyces</taxon>
    </lineage>
</organism>
<reference evidence="1 2" key="1">
    <citation type="submission" date="2009-11" db="EMBL/GenBank/DDBJ databases">
        <title>Annotation of Allomyces macrogynus ATCC 38327.</title>
        <authorList>
            <consortium name="The Broad Institute Genome Sequencing Platform"/>
            <person name="Russ C."/>
            <person name="Cuomo C."/>
            <person name="Burger G."/>
            <person name="Gray M.W."/>
            <person name="Holland P.W.H."/>
            <person name="King N."/>
            <person name="Lang F.B.F."/>
            <person name="Roger A.J."/>
            <person name="Ruiz-Trillo I."/>
            <person name="Young S.K."/>
            <person name="Zeng Q."/>
            <person name="Gargeya S."/>
            <person name="Fitzgerald M."/>
            <person name="Haas B."/>
            <person name="Abouelleil A."/>
            <person name="Alvarado L."/>
            <person name="Arachchi H.M."/>
            <person name="Berlin A."/>
            <person name="Chapman S.B."/>
            <person name="Gearin G."/>
            <person name="Goldberg J."/>
            <person name="Griggs A."/>
            <person name="Gujja S."/>
            <person name="Hansen M."/>
            <person name="Heiman D."/>
            <person name="Howarth C."/>
            <person name="Larimer J."/>
            <person name="Lui A."/>
            <person name="MacDonald P.J.P."/>
            <person name="McCowen C."/>
            <person name="Montmayeur A."/>
            <person name="Murphy C."/>
            <person name="Neiman D."/>
            <person name="Pearson M."/>
            <person name="Priest M."/>
            <person name="Roberts A."/>
            <person name="Saif S."/>
            <person name="Shea T."/>
            <person name="Sisk P."/>
            <person name="Stolte C."/>
            <person name="Sykes S."/>
            <person name="Wortman J."/>
            <person name="Nusbaum C."/>
            <person name="Birren B."/>
        </authorList>
    </citation>
    <scope>NUCLEOTIDE SEQUENCE [LARGE SCALE GENOMIC DNA]</scope>
    <source>
        <strain evidence="1 2">ATCC 38327</strain>
    </source>
</reference>
<evidence type="ECO:0000313" key="1">
    <source>
        <dbReference type="EMBL" id="KNE64544.1"/>
    </source>
</evidence>
<evidence type="ECO:0000313" key="2">
    <source>
        <dbReference type="Proteomes" id="UP000054350"/>
    </source>
</evidence>
<dbReference type="VEuPathDB" id="FungiDB:AMAG_09905"/>
<dbReference type="EMBL" id="GG745345">
    <property type="protein sequence ID" value="KNE64544.1"/>
    <property type="molecule type" value="Genomic_DNA"/>
</dbReference>